<dbReference type="PANTHER" id="PTHR30346">
    <property type="entry name" value="TRANSCRIPTIONAL DUAL REGULATOR HCAR-RELATED"/>
    <property type="match status" value="1"/>
</dbReference>
<keyword evidence="2" id="KW-0805">Transcription regulation</keyword>
<keyword evidence="6" id="KW-0614">Plasmid</keyword>
<dbReference type="AlphaFoldDB" id="A0A2D2C7P3"/>
<gene>
    <name evidence="6" type="ORF">PYTT13_22240</name>
</gene>
<dbReference type="RefSeq" id="WP_099650823.1">
    <property type="nucleotide sequence ID" value="NZ_CAJGAB010000010.1"/>
</dbReference>
<dbReference type="GO" id="GO:0003700">
    <property type="term" value="F:DNA-binding transcription factor activity"/>
    <property type="evidence" value="ECO:0007669"/>
    <property type="project" value="InterPro"/>
</dbReference>
<evidence type="ECO:0000259" key="5">
    <source>
        <dbReference type="PROSITE" id="PS50931"/>
    </source>
</evidence>
<feature type="domain" description="HTH lysR-type" evidence="5">
    <location>
        <begin position="10"/>
        <end position="60"/>
    </location>
</feature>
<keyword evidence="3" id="KW-0238">DNA-binding</keyword>
<evidence type="ECO:0000256" key="3">
    <source>
        <dbReference type="ARBA" id="ARBA00023125"/>
    </source>
</evidence>
<dbReference type="SUPFAM" id="SSF46785">
    <property type="entry name" value="Winged helix' DNA-binding domain"/>
    <property type="match status" value="1"/>
</dbReference>
<protein>
    <recommendedName>
        <fullName evidence="5">HTH lysR-type domain-containing protein</fullName>
    </recommendedName>
</protein>
<dbReference type="GO" id="GO:0032993">
    <property type="term" value="C:protein-DNA complex"/>
    <property type="evidence" value="ECO:0007669"/>
    <property type="project" value="TreeGrafter"/>
</dbReference>
<reference evidence="6 7" key="1">
    <citation type="submission" date="2017-10" db="EMBL/GenBank/DDBJ databases">
        <title>Complete genome sequence of Paracoccus yeei TT13 isolated from human skin.</title>
        <authorList>
            <person name="Lee K."/>
            <person name="Lim J.Y."/>
            <person name="Hwang I."/>
        </authorList>
    </citation>
    <scope>NUCLEOTIDE SEQUENCE [LARGE SCALE GENOMIC DNA]</scope>
    <source>
        <strain evidence="6 7">TT13</strain>
        <plasmid evidence="7">Plasmid ptt13-5</plasmid>
    </source>
</reference>
<organism evidence="6 7">
    <name type="scientific">Paracoccus yeei</name>
    <dbReference type="NCBI Taxonomy" id="147645"/>
    <lineage>
        <taxon>Bacteria</taxon>
        <taxon>Pseudomonadati</taxon>
        <taxon>Pseudomonadota</taxon>
        <taxon>Alphaproteobacteria</taxon>
        <taxon>Rhodobacterales</taxon>
        <taxon>Paracoccaceae</taxon>
        <taxon>Paracoccus</taxon>
    </lineage>
</organism>
<dbReference type="GO" id="GO:0003677">
    <property type="term" value="F:DNA binding"/>
    <property type="evidence" value="ECO:0007669"/>
    <property type="project" value="UniProtKB-KW"/>
</dbReference>
<dbReference type="EMBL" id="CP024427">
    <property type="protein sequence ID" value="ATQ58538.1"/>
    <property type="molecule type" value="Genomic_DNA"/>
</dbReference>
<dbReference type="Gene3D" id="1.10.10.10">
    <property type="entry name" value="Winged helix-like DNA-binding domain superfamily/Winged helix DNA-binding domain"/>
    <property type="match status" value="1"/>
</dbReference>
<comment type="similarity">
    <text evidence="1">Belongs to the LysR transcriptional regulatory family.</text>
</comment>
<dbReference type="PRINTS" id="PR00039">
    <property type="entry name" value="HTHLYSR"/>
</dbReference>
<dbReference type="InterPro" id="IPR000847">
    <property type="entry name" value="LysR_HTH_N"/>
</dbReference>
<name>A0A2D2C7P3_9RHOB</name>
<evidence type="ECO:0000256" key="1">
    <source>
        <dbReference type="ARBA" id="ARBA00009437"/>
    </source>
</evidence>
<proteinExistence type="inferred from homology"/>
<dbReference type="PANTHER" id="PTHR30346:SF28">
    <property type="entry name" value="HTH-TYPE TRANSCRIPTIONAL REGULATOR CYNR"/>
    <property type="match status" value="1"/>
</dbReference>
<dbReference type="PROSITE" id="PS50931">
    <property type="entry name" value="HTH_LYSR"/>
    <property type="match status" value="1"/>
</dbReference>
<dbReference type="Proteomes" id="UP000229314">
    <property type="component" value="Plasmid pTT13-5"/>
</dbReference>
<evidence type="ECO:0000256" key="2">
    <source>
        <dbReference type="ARBA" id="ARBA00023015"/>
    </source>
</evidence>
<evidence type="ECO:0000313" key="6">
    <source>
        <dbReference type="EMBL" id="ATQ58538.1"/>
    </source>
</evidence>
<dbReference type="InterPro" id="IPR036388">
    <property type="entry name" value="WH-like_DNA-bd_sf"/>
</dbReference>
<dbReference type="GeneID" id="78900365"/>
<dbReference type="Pfam" id="PF00126">
    <property type="entry name" value="HTH_1"/>
    <property type="match status" value="1"/>
</dbReference>
<evidence type="ECO:0000256" key="4">
    <source>
        <dbReference type="ARBA" id="ARBA00023163"/>
    </source>
</evidence>
<geneLocation type="plasmid" evidence="7">
    <name>ptt13-5</name>
</geneLocation>
<sequence length="99" mass="11085">MSAFSREFFTFIEVAREKSIRRAAEKLNLSASALSRQMQILEQGFGTPLFVRVPQGVRLTEPGEALLAQAQKWLDDETALRAAMRTRGRAAARRGFGWG</sequence>
<accession>A0A2D2C7P3</accession>
<keyword evidence="4" id="KW-0804">Transcription</keyword>
<dbReference type="InterPro" id="IPR036390">
    <property type="entry name" value="WH_DNA-bd_sf"/>
</dbReference>
<dbReference type="FunFam" id="1.10.10.10:FF:000001">
    <property type="entry name" value="LysR family transcriptional regulator"/>
    <property type="match status" value="1"/>
</dbReference>
<evidence type="ECO:0000313" key="7">
    <source>
        <dbReference type="Proteomes" id="UP000229314"/>
    </source>
</evidence>